<dbReference type="PANTHER" id="PTHR11157">
    <property type="entry name" value="FATTY ACID ACYL TRANSFERASE-RELATED"/>
    <property type="match status" value="1"/>
</dbReference>
<feature type="transmembrane region" description="Helical" evidence="10">
    <location>
        <begin position="171"/>
        <end position="190"/>
    </location>
</feature>
<keyword evidence="9 10" id="KW-0275">Fatty acid biosynthesis</keyword>
<dbReference type="GeneID" id="106673265"/>
<organism evidence="11 12">
    <name type="scientific">Cimex lectularius</name>
    <name type="common">Bed bug</name>
    <name type="synonym">Acanthia lectularia</name>
    <dbReference type="NCBI Taxonomy" id="79782"/>
    <lineage>
        <taxon>Eukaryota</taxon>
        <taxon>Metazoa</taxon>
        <taxon>Ecdysozoa</taxon>
        <taxon>Arthropoda</taxon>
        <taxon>Hexapoda</taxon>
        <taxon>Insecta</taxon>
        <taxon>Pterygota</taxon>
        <taxon>Neoptera</taxon>
        <taxon>Paraneoptera</taxon>
        <taxon>Hemiptera</taxon>
        <taxon>Heteroptera</taxon>
        <taxon>Panheteroptera</taxon>
        <taxon>Cimicomorpha</taxon>
        <taxon>Cimicidae</taxon>
        <taxon>Cimex</taxon>
    </lineage>
</organism>
<accession>A0A8I6S824</accession>
<proteinExistence type="inferred from homology"/>
<dbReference type="GO" id="GO:0042761">
    <property type="term" value="P:very long-chain fatty acid biosynthetic process"/>
    <property type="evidence" value="ECO:0007669"/>
    <property type="project" value="TreeGrafter"/>
</dbReference>
<evidence type="ECO:0000313" key="12">
    <source>
        <dbReference type="Proteomes" id="UP000494040"/>
    </source>
</evidence>
<dbReference type="InterPro" id="IPR002076">
    <property type="entry name" value="ELO_fam"/>
</dbReference>
<evidence type="ECO:0000256" key="9">
    <source>
        <dbReference type="ARBA" id="ARBA00023160"/>
    </source>
</evidence>
<dbReference type="GO" id="GO:0005789">
    <property type="term" value="C:endoplasmic reticulum membrane"/>
    <property type="evidence" value="ECO:0007669"/>
    <property type="project" value="TreeGrafter"/>
</dbReference>
<dbReference type="PROSITE" id="PS01188">
    <property type="entry name" value="ELO"/>
    <property type="match status" value="1"/>
</dbReference>
<dbReference type="InterPro" id="IPR030457">
    <property type="entry name" value="ELO_CS"/>
</dbReference>
<dbReference type="Pfam" id="PF01151">
    <property type="entry name" value="ELO"/>
    <property type="match status" value="1"/>
</dbReference>
<protein>
    <recommendedName>
        <fullName evidence="10">Elongation of very long chain fatty acids protein</fullName>
        <ecNumber evidence="10">2.3.1.199</ecNumber>
    </recommendedName>
    <alternativeName>
        <fullName evidence="10">Very-long-chain 3-oxoacyl-CoA synthase</fullName>
    </alternativeName>
</protein>
<comment type="similarity">
    <text evidence="10">Belongs to the ELO family.</text>
</comment>
<dbReference type="Proteomes" id="UP000494040">
    <property type="component" value="Unassembled WGS sequence"/>
</dbReference>
<dbReference type="EC" id="2.3.1.199" evidence="10"/>
<evidence type="ECO:0000256" key="3">
    <source>
        <dbReference type="ARBA" id="ARBA00022679"/>
    </source>
</evidence>
<evidence type="ECO:0000256" key="2">
    <source>
        <dbReference type="ARBA" id="ARBA00022516"/>
    </source>
</evidence>
<feature type="transmembrane region" description="Helical" evidence="10">
    <location>
        <begin position="32"/>
        <end position="49"/>
    </location>
</feature>
<evidence type="ECO:0000256" key="5">
    <source>
        <dbReference type="ARBA" id="ARBA00022832"/>
    </source>
</evidence>
<keyword evidence="5 10" id="KW-0276">Fatty acid metabolism</keyword>
<evidence type="ECO:0000313" key="11">
    <source>
        <dbReference type="EnsemblMetazoa" id="XP_014260807.1"/>
    </source>
</evidence>
<keyword evidence="6 10" id="KW-1133">Transmembrane helix</keyword>
<comment type="subcellular location">
    <subcellularLocation>
        <location evidence="1">Membrane</location>
        <topology evidence="1">Multi-pass membrane protein</topology>
    </subcellularLocation>
</comment>
<keyword evidence="3 10" id="KW-0808">Transferase</keyword>
<evidence type="ECO:0000256" key="8">
    <source>
        <dbReference type="ARBA" id="ARBA00023136"/>
    </source>
</evidence>
<evidence type="ECO:0000256" key="4">
    <source>
        <dbReference type="ARBA" id="ARBA00022692"/>
    </source>
</evidence>
<feature type="transmembrane region" description="Helical" evidence="10">
    <location>
        <begin position="235"/>
        <end position="256"/>
    </location>
</feature>
<keyword evidence="7 10" id="KW-0443">Lipid metabolism</keyword>
<dbReference type="AlphaFoldDB" id="A0A8I6S824"/>
<dbReference type="EnsemblMetazoa" id="XM_014405321.1">
    <property type="protein sequence ID" value="XP_014260807.1"/>
    <property type="gene ID" value="LOC106673265"/>
</dbReference>
<dbReference type="GO" id="GO:0034626">
    <property type="term" value="P:fatty acid elongation, polyunsaturated fatty acid"/>
    <property type="evidence" value="ECO:0007669"/>
    <property type="project" value="TreeGrafter"/>
</dbReference>
<keyword evidence="2 10" id="KW-0444">Lipid biosynthesis</keyword>
<evidence type="ECO:0000256" key="6">
    <source>
        <dbReference type="ARBA" id="ARBA00022989"/>
    </source>
</evidence>
<feature type="transmembrane region" description="Helical" evidence="10">
    <location>
        <begin position="210"/>
        <end position="229"/>
    </location>
</feature>
<feature type="transmembrane region" description="Helical" evidence="10">
    <location>
        <begin position="61"/>
        <end position="81"/>
    </location>
</feature>
<reference evidence="11" key="1">
    <citation type="submission" date="2022-01" db="UniProtKB">
        <authorList>
            <consortium name="EnsemblMetazoa"/>
        </authorList>
    </citation>
    <scope>IDENTIFICATION</scope>
</reference>
<evidence type="ECO:0000256" key="7">
    <source>
        <dbReference type="ARBA" id="ARBA00023098"/>
    </source>
</evidence>
<dbReference type="OrthoDB" id="434092at2759"/>
<dbReference type="RefSeq" id="XP_014260807.1">
    <property type="nucleotide sequence ID" value="XM_014405321.1"/>
</dbReference>
<dbReference type="GO" id="GO:0034625">
    <property type="term" value="P:fatty acid elongation, monounsaturated fatty acid"/>
    <property type="evidence" value="ECO:0007669"/>
    <property type="project" value="TreeGrafter"/>
</dbReference>
<dbReference type="GO" id="GO:0030148">
    <property type="term" value="P:sphingolipid biosynthetic process"/>
    <property type="evidence" value="ECO:0007669"/>
    <property type="project" value="TreeGrafter"/>
</dbReference>
<dbReference type="GO" id="GO:0019367">
    <property type="term" value="P:fatty acid elongation, saturated fatty acid"/>
    <property type="evidence" value="ECO:0007669"/>
    <property type="project" value="TreeGrafter"/>
</dbReference>
<evidence type="ECO:0000256" key="1">
    <source>
        <dbReference type="ARBA" id="ARBA00004141"/>
    </source>
</evidence>
<dbReference type="GO" id="GO:0009922">
    <property type="term" value="F:fatty acid elongase activity"/>
    <property type="evidence" value="ECO:0007669"/>
    <property type="project" value="UniProtKB-EC"/>
</dbReference>
<evidence type="ECO:0000256" key="10">
    <source>
        <dbReference type="RuleBase" id="RU361115"/>
    </source>
</evidence>
<feature type="transmembrane region" description="Helical" evidence="10">
    <location>
        <begin position="117"/>
        <end position="136"/>
    </location>
</feature>
<dbReference type="PANTHER" id="PTHR11157:SF103">
    <property type="entry name" value="ELONGATION OF VERY LONG CHAIN FATTY ACIDS PROTEIN"/>
    <property type="match status" value="1"/>
</dbReference>
<keyword evidence="4 10" id="KW-0812">Transmembrane</keyword>
<feature type="transmembrane region" description="Helical" evidence="10">
    <location>
        <begin position="148"/>
        <end position="165"/>
    </location>
</feature>
<keyword evidence="12" id="KW-1185">Reference proteome</keyword>
<keyword evidence="8 10" id="KW-0472">Membrane</keyword>
<comment type="catalytic activity">
    <reaction evidence="10">
        <text>a very-long-chain acyl-CoA + malonyl-CoA + H(+) = a very-long-chain 3-oxoacyl-CoA + CO2 + CoA</text>
        <dbReference type="Rhea" id="RHEA:32727"/>
        <dbReference type="ChEBI" id="CHEBI:15378"/>
        <dbReference type="ChEBI" id="CHEBI:16526"/>
        <dbReference type="ChEBI" id="CHEBI:57287"/>
        <dbReference type="ChEBI" id="CHEBI:57384"/>
        <dbReference type="ChEBI" id="CHEBI:90725"/>
        <dbReference type="ChEBI" id="CHEBI:90736"/>
        <dbReference type="EC" id="2.3.1.199"/>
    </reaction>
</comment>
<sequence>MKMEFERLPDLTNNSTMSTGEVDNWFMMESPFPVLTLTSVYLYFVLWLGPAMMSKKQPLSLQPLIVLYNAAQVAFSSWWVYKVAGIFSVLKASEVINAACRPSLLPSAIANQFDVMGWWYLMSKFVELLDTIFFVLRRKQNQVTFLHVYHHTNMAVSTWAFIKYVKGSQTMMIGFCNTLVHVVMYAYYLLSALGPKIQKYLWWKRYITRLQIVQFLIIISYLVSVMIAPCQVPSAFITFAVGNTASFLLLFYNFYIRAYPKKAPAKGE</sequence>
<name>A0A8I6S824_CIMLE</name>